<comment type="caution">
    <text evidence="1">The sequence shown here is derived from an EMBL/GenBank/DDBJ whole genome shotgun (WGS) entry which is preliminary data.</text>
</comment>
<sequence>MPYSDWLRRSWRQMQTEYKCGAPGRGTHLFPYSVHIALGSSLPASMLTSRKPLAAVNANLSPMKSLSLVDKENTPPTLSNTRVLASKTARKIFQEAELV</sequence>
<organism evidence="1 2">
    <name type="scientific">Eleutherodactylus coqui</name>
    <name type="common">Puerto Rican coqui</name>
    <dbReference type="NCBI Taxonomy" id="57060"/>
    <lineage>
        <taxon>Eukaryota</taxon>
        <taxon>Metazoa</taxon>
        <taxon>Chordata</taxon>
        <taxon>Craniata</taxon>
        <taxon>Vertebrata</taxon>
        <taxon>Euteleostomi</taxon>
        <taxon>Amphibia</taxon>
        <taxon>Batrachia</taxon>
        <taxon>Anura</taxon>
        <taxon>Neobatrachia</taxon>
        <taxon>Hyloidea</taxon>
        <taxon>Eleutherodactylidae</taxon>
        <taxon>Eleutherodactylinae</taxon>
        <taxon>Eleutherodactylus</taxon>
        <taxon>Eleutherodactylus</taxon>
    </lineage>
</organism>
<dbReference type="Proteomes" id="UP000770717">
    <property type="component" value="Unassembled WGS sequence"/>
</dbReference>
<dbReference type="OrthoDB" id="10248373at2759"/>
<reference evidence="1" key="1">
    <citation type="thesis" date="2020" institute="ProQuest LLC" country="789 East Eisenhower Parkway, Ann Arbor, MI, USA">
        <title>Comparative Genomics and Chromosome Evolution.</title>
        <authorList>
            <person name="Mudd A.B."/>
        </authorList>
    </citation>
    <scope>NUCLEOTIDE SEQUENCE</scope>
    <source>
        <strain evidence="1">HN-11 Male</strain>
        <tissue evidence="1">Kidney and liver</tissue>
    </source>
</reference>
<dbReference type="EMBL" id="WNTK01081084">
    <property type="protein sequence ID" value="KAG9460345.1"/>
    <property type="molecule type" value="Genomic_DNA"/>
</dbReference>
<gene>
    <name evidence="1" type="ORF">GDO78_022456</name>
</gene>
<proteinExistence type="predicted"/>
<evidence type="ECO:0000313" key="2">
    <source>
        <dbReference type="Proteomes" id="UP000770717"/>
    </source>
</evidence>
<name>A0A8J6E2P0_ELECQ</name>
<dbReference type="AlphaFoldDB" id="A0A8J6E2P0"/>
<accession>A0A8J6E2P0</accession>
<evidence type="ECO:0000313" key="1">
    <source>
        <dbReference type="EMBL" id="KAG9460345.1"/>
    </source>
</evidence>
<feature type="non-terminal residue" evidence="1">
    <location>
        <position position="1"/>
    </location>
</feature>
<protein>
    <submittedName>
        <fullName evidence="1">Uncharacterized protein</fullName>
    </submittedName>
</protein>
<keyword evidence="2" id="KW-1185">Reference proteome</keyword>